<organism evidence="6 7">
    <name type="scientific">Hornefia porci</name>
    <dbReference type="NCBI Taxonomy" id="2652292"/>
    <lineage>
        <taxon>Bacteria</taxon>
        <taxon>Bacillati</taxon>
        <taxon>Bacillota</taxon>
        <taxon>Clostridia</taxon>
        <taxon>Peptostreptococcales</taxon>
        <taxon>Anaerovoracaceae</taxon>
        <taxon>Hornefia</taxon>
    </lineage>
</organism>
<name>A0A1Q9JID2_9FIRM</name>
<keyword evidence="3" id="KW-0479">Metal-binding</keyword>
<dbReference type="OrthoDB" id="355459at2"/>
<keyword evidence="5" id="KW-0411">Iron-sulfur</keyword>
<evidence type="ECO:0000256" key="3">
    <source>
        <dbReference type="ARBA" id="ARBA00022723"/>
    </source>
</evidence>
<comment type="similarity">
    <text evidence="2">Belongs to the FldB/FldC dehydratase alpha/beta subunit family.</text>
</comment>
<evidence type="ECO:0000313" key="7">
    <source>
        <dbReference type="Proteomes" id="UP000187404"/>
    </source>
</evidence>
<dbReference type="PANTHER" id="PTHR30548">
    <property type="entry name" value="2-HYDROXYGLUTARYL-COA DEHYDRATASE, D-COMPONENT-RELATED"/>
    <property type="match status" value="1"/>
</dbReference>
<dbReference type="InterPro" id="IPR010327">
    <property type="entry name" value="FldB/FldC_alpha/beta"/>
</dbReference>
<sequence length="377" mass="42751">MSYLDTIEELCQAGLHPARTCAETKKTTGKALIGCVPYHTPDEVIYAGGCVPVGLWGGNPEFKQADRYLQSFCCGLLRAVVEYSMDGTYGILSGIVVPTFCDSMKCTLENLKLSAPEGTPVLGMSYGQQRKLKAGREYTIREYKRIRHEIEKISGSAITDEKVEAAFALYEDYRATMRAFEEAAAEHPEIITAKKRMMIIKAGLFMDKAEYTPKVKEIVEGLKQEGPSDFDGRRVIVTGIMAEPAEILDIFEENGIAIVADEMSLGSRLWRTPGREDVQDVYERMAYRFADTEADCFMYEPEKLRGQYMLALKERYNADAVVVMMMKFCDPEQYDYPIYKAELEKAGVPMLYMEVDQQTTGFEQLRTRIQSFREMLM</sequence>
<comment type="caution">
    <text evidence="6">The sequence shown here is derived from an EMBL/GenBank/DDBJ whole genome shotgun (WGS) entry which is preliminary data.</text>
</comment>
<dbReference type="GO" id="GO:0046872">
    <property type="term" value="F:metal ion binding"/>
    <property type="evidence" value="ECO:0007669"/>
    <property type="project" value="UniProtKB-KW"/>
</dbReference>
<evidence type="ECO:0000256" key="4">
    <source>
        <dbReference type="ARBA" id="ARBA00023004"/>
    </source>
</evidence>
<dbReference type="GO" id="GO:0016836">
    <property type="term" value="F:hydro-lyase activity"/>
    <property type="evidence" value="ECO:0007669"/>
    <property type="project" value="UniProtKB-ARBA"/>
</dbReference>
<gene>
    <name evidence="6" type="ORF">BHK98_07790</name>
</gene>
<evidence type="ECO:0000256" key="5">
    <source>
        <dbReference type="ARBA" id="ARBA00023014"/>
    </source>
</evidence>
<dbReference type="Pfam" id="PF06050">
    <property type="entry name" value="HGD-D"/>
    <property type="match status" value="1"/>
</dbReference>
<evidence type="ECO:0000313" key="6">
    <source>
        <dbReference type="EMBL" id="OLR55968.1"/>
    </source>
</evidence>
<reference evidence="6 7" key="1">
    <citation type="journal article" date="2016" name="Appl. Environ. Microbiol.">
        <title>Function and Phylogeny of Bacterial Butyryl Coenzyme A:Acetate Transferases and Their Diversity in the Proximal Colon of Swine.</title>
        <authorList>
            <person name="Trachsel J."/>
            <person name="Bayles D.O."/>
            <person name="Looft T."/>
            <person name="Levine U.Y."/>
            <person name="Allen H.K."/>
        </authorList>
    </citation>
    <scope>NUCLEOTIDE SEQUENCE [LARGE SCALE GENOMIC DNA]</scope>
    <source>
        <strain evidence="6 7">68-3-10</strain>
    </source>
</reference>
<dbReference type="Proteomes" id="UP000187404">
    <property type="component" value="Unassembled WGS sequence"/>
</dbReference>
<dbReference type="EMBL" id="MJIE01000001">
    <property type="protein sequence ID" value="OLR55968.1"/>
    <property type="molecule type" value="Genomic_DNA"/>
</dbReference>
<evidence type="ECO:0000256" key="2">
    <source>
        <dbReference type="ARBA" id="ARBA00005806"/>
    </source>
</evidence>
<dbReference type="AlphaFoldDB" id="A0A1Q9JID2"/>
<dbReference type="RefSeq" id="WP_075713124.1">
    <property type="nucleotide sequence ID" value="NZ_MJIE01000001.1"/>
</dbReference>
<dbReference type="PANTHER" id="PTHR30548:SF5">
    <property type="entry name" value="SUBUNIT OF OXYGEN-SENSITIVE 2-HYDROXYISOCAPROYL-COA DEHYDRATASE"/>
    <property type="match status" value="1"/>
</dbReference>
<keyword evidence="4" id="KW-0408">Iron</keyword>
<dbReference type="GO" id="GO:0051536">
    <property type="term" value="F:iron-sulfur cluster binding"/>
    <property type="evidence" value="ECO:0007669"/>
    <property type="project" value="UniProtKB-KW"/>
</dbReference>
<accession>A0A1Q9JID2</accession>
<comment type="cofactor">
    <cofactor evidence="1">
        <name>[4Fe-4S] cluster</name>
        <dbReference type="ChEBI" id="CHEBI:49883"/>
    </cofactor>
</comment>
<dbReference type="Gene3D" id="1.20.1270.370">
    <property type="match status" value="1"/>
</dbReference>
<proteinExistence type="inferred from homology"/>
<dbReference type="STRING" id="1261640.BHK98_07790"/>
<evidence type="ECO:0000256" key="1">
    <source>
        <dbReference type="ARBA" id="ARBA00001966"/>
    </source>
</evidence>
<dbReference type="Gene3D" id="3.40.50.11890">
    <property type="match status" value="1"/>
</dbReference>
<dbReference type="Gene3D" id="3.40.50.11900">
    <property type="match status" value="1"/>
</dbReference>
<protein>
    <submittedName>
        <fullName evidence="6">Uncharacterized protein</fullName>
    </submittedName>
</protein>
<keyword evidence="7" id="KW-1185">Reference proteome</keyword>